<dbReference type="AlphaFoldDB" id="A0AAE1H9V3"/>
<reference evidence="6" key="2">
    <citation type="journal article" date="2023" name="BMC Genomics">
        <title>Pest status, molecular evolution, and epigenetic factors derived from the genome assembly of Frankliniella fusca, a thysanopteran phytovirus vector.</title>
        <authorList>
            <person name="Catto M.A."/>
            <person name="Labadie P.E."/>
            <person name="Jacobson A.L."/>
            <person name="Kennedy G.G."/>
            <person name="Srinivasan R."/>
            <person name="Hunt B.G."/>
        </authorList>
    </citation>
    <scope>NUCLEOTIDE SEQUENCE</scope>
    <source>
        <strain evidence="6">PL_HMW_Pooled</strain>
    </source>
</reference>
<feature type="signal peptide" evidence="4">
    <location>
        <begin position="1"/>
        <end position="23"/>
    </location>
</feature>
<feature type="domain" description="DDE Tnp4" evidence="5">
    <location>
        <begin position="355"/>
        <end position="509"/>
    </location>
</feature>
<evidence type="ECO:0000256" key="4">
    <source>
        <dbReference type="SAM" id="SignalP"/>
    </source>
</evidence>
<evidence type="ECO:0000256" key="1">
    <source>
        <dbReference type="ARBA" id="ARBA00001968"/>
    </source>
</evidence>
<reference evidence="6" key="1">
    <citation type="submission" date="2021-07" db="EMBL/GenBank/DDBJ databases">
        <authorList>
            <person name="Catto M.A."/>
            <person name="Jacobson A."/>
            <person name="Kennedy G."/>
            <person name="Labadie P."/>
            <person name="Hunt B.G."/>
            <person name="Srinivasan R."/>
        </authorList>
    </citation>
    <scope>NUCLEOTIDE SEQUENCE</scope>
    <source>
        <strain evidence="6">PL_HMW_Pooled</strain>
        <tissue evidence="6">Head</tissue>
    </source>
</reference>
<keyword evidence="2" id="KW-0479">Metal-binding</keyword>
<evidence type="ECO:0000256" key="3">
    <source>
        <dbReference type="SAM" id="MobiDB-lite"/>
    </source>
</evidence>
<proteinExistence type="predicted"/>
<dbReference type="GO" id="GO:0046872">
    <property type="term" value="F:metal ion binding"/>
    <property type="evidence" value="ECO:0007669"/>
    <property type="project" value="UniProtKB-KW"/>
</dbReference>
<comment type="cofactor">
    <cofactor evidence="1">
        <name>a divalent metal cation</name>
        <dbReference type="ChEBI" id="CHEBI:60240"/>
    </cofactor>
</comment>
<feature type="compositionally biased region" description="Acidic residues" evidence="3">
    <location>
        <begin position="558"/>
        <end position="571"/>
    </location>
</feature>
<feature type="chain" id="PRO_5042007682" evidence="4">
    <location>
        <begin position="24"/>
        <end position="619"/>
    </location>
</feature>
<evidence type="ECO:0000256" key="2">
    <source>
        <dbReference type="ARBA" id="ARBA00022723"/>
    </source>
</evidence>
<evidence type="ECO:0000259" key="5">
    <source>
        <dbReference type="Pfam" id="PF13359"/>
    </source>
</evidence>
<comment type="caution">
    <text evidence="6">The sequence shown here is derived from an EMBL/GenBank/DDBJ whole genome shotgun (WGS) entry which is preliminary data.</text>
</comment>
<dbReference type="InterPro" id="IPR027806">
    <property type="entry name" value="HARBI1_dom"/>
</dbReference>
<keyword evidence="4" id="KW-0732">Signal</keyword>
<keyword evidence="7" id="KW-1185">Reference proteome</keyword>
<gene>
    <name evidence="6" type="ORF">KUF71_007012</name>
</gene>
<sequence length="619" mass="69715">MSPFIKALNIKLVGLTLPWVIEGGAPLRLAASAYVDDATAILDNANEVETLSTVLEAYGVEPGLRVNPAKSKVLPLGSWSRTTPCPYPYVDEVRILGVTFTRTVRGMMAANWPARMRALRGTLVDARLRVLNICQRVRYCNTYALSILWHTAQVLPLPAGILKDAKMALSAMLWAGEPLRVAFDVLCLPPASPVPYFHLKPGNGTARRNAEDENFNIRDHYREPRNRICPILVDVNGFRLLEDPTFSEHFRMNRTTFERLLVAVGEHLEQMGRMVQPRTPLDLKLMMSLWIMATQDTFRSVAVKFSVPSRGTVHYHYVTIIQALREMAPKYISGRICLKGTISRLTLRGGVVRCIDCSHMYITAPLIQPQRYVNRFQKYSVHLQAVCDHRRVFRDIYIGQPGSVNDSKVLQWSPLGHSLLHDNDMFSEGEHILGDGAYVLTDKIITPYRNNGNLDERRGRHNLHHSKARATIERAFGHEKEKFQRPKLFRAFNHQYVIDTIVSSCVLHNFILLEGQAYINNGQHQPLAAQVDPQNDYPDGAMARHDDVGPGNVHENVDDPDNGDENEENVDDPNNVNDNAGNAEVIIPEVDPLLGPAMRAGQLKRDCISFLLHPPINED</sequence>
<organism evidence="6 7">
    <name type="scientific">Frankliniella fusca</name>
    <dbReference type="NCBI Taxonomy" id="407009"/>
    <lineage>
        <taxon>Eukaryota</taxon>
        <taxon>Metazoa</taxon>
        <taxon>Ecdysozoa</taxon>
        <taxon>Arthropoda</taxon>
        <taxon>Hexapoda</taxon>
        <taxon>Insecta</taxon>
        <taxon>Pterygota</taxon>
        <taxon>Neoptera</taxon>
        <taxon>Paraneoptera</taxon>
        <taxon>Thysanoptera</taxon>
        <taxon>Terebrantia</taxon>
        <taxon>Thripoidea</taxon>
        <taxon>Thripidae</taxon>
        <taxon>Frankliniella</taxon>
    </lineage>
</organism>
<dbReference type="Proteomes" id="UP001219518">
    <property type="component" value="Unassembled WGS sequence"/>
</dbReference>
<dbReference type="Pfam" id="PF13359">
    <property type="entry name" value="DDE_Tnp_4"/>
    <property type="match status" value="1"/>
</dbReference>
<feature type="region of interest" description="Disordered" evidence="3">
    <location>
        <begin position="529"/>
        <end position="580"/>
    </location>
</feature>
<protein>
    <submittedName>
        <fullName evidence="6">Nuclease</fullName>
    </submittedName>
</protein>
<dbReference type="EMBL" id="JAHWGI010000731">
    <property type="protein sequence ID" value="KAK3917502.1"/>
    <property type="molecule type" value="Genomic_DNA"/>
</dbReference>
<accession>A0AAE1H9V3</accession>
<evidence type="ECO:0000313" key="7">
    <source>
        <dbReference type="Proteomes" id="UP001219518"/>
    </source>
</evidence>
<name>A0AAE1H9V3_9NEOP</name>
<evidence type="ECO:0000313" key="6">
    <source>
        <dbReference type="EMBL" id="KAK3917502.1"/>
    </source>
</evidence>